<gene>
    <name evidence="1" type="ORF">IM532_11415</name>
</gene>
<name>A0A8J7KIM1_9FLAO</name>
<keyword evidence="2" id="KW-1185">Reference proteome</keyword>
<proteinExistence type="predicted"/>
<protein>
    <submittedName>
        <fullName evidence="1">Uncharacterized protein</fullName>
    </submittedName>
</protein>
<reference evidence="1" key="1">
    <citation type="submission" date="2020-10" db="EMBL/GenBank/DDBJ databases">
        <authorList>
            <person name="Lu T."/>
            <person name="Wang Q."/>
            <person name="Han X."/>
        </authorList>
    </citation>
    <scope>NUCLEOTIDE SEQUENCE</scope>
    <source>
        <strain evidence="1">WQ 117</strain>
    </source>
</reference>
<dbReference type="AlphaFoldDB" id="A0A8J7KIM1"/>
<comment type="caution">
    <text evidence="1">The sequence shown here is derived from an EMBL/GenBank/DDBJ whole genome shotgun (WGS) entry which is preliminary data.</text>
</comment>
<organism evidence="1 2">
    <name type="scientific">Faecalibacter rhinopitheci</name>
    <dbReference type="NCBI Taxonomy" id="2779678"/>
    <lineage>
        <taxon>Bacteria</taxon>
        <taxon>Pseudomonadati</taxon>
        <taxon>Bacteroidota</taxon>
        <taxon>Flavobacteriia</taxon>
        <taxon>Flavobacteriales</taxon>
        <taxon>Weeksellaceae</taxon>
        <taxon>Faecalibacter</taxon>
    </lineage>
</organism>
<sequence>MKLLLFLLVPVCVFSQEKKKDVTPLKLSLSQEIKMSNLKLDSANKVHINVESYQMDSKREKRKKELLADYNLMDKENLRNELLNNNKLKGKYELK</sequence>
<accession>A0A8J7KIM1</accession>
<dbReference type="EMBL" id="JADGIK010000007">
    <property type="protein sequence ID" value="MBF0598041.1"/>
    <property type="molecule type" value="Genomic_DNA"/>
</dbReference>
<dbReference type="Proteomes" id="UP000608754">
    <property type="component" value="Unassembled WGS sequence"/>
</dbReference>
<evidence type="ECO:0000313" key="1">
    <source>
        <dbReference type="EMBL" id="MBF0598041.1"/>
    </source>
</evidence>
<dbReference type="RefSeq" id="WP_194183581.1">
    <property type="nucleotide sequence ID" value="NZ_JADGIK010000007.1"/>
</dbReference>
<evidence type="ECO:0000313" key="2">
    <source>
        <dbReference type="Proteomes" id="UP000608754"/>
    </source>
</evidence>